<sequence length="225" mass="24958">MSGLNFLDNIAAASEPWQSFLVGVFHHEGQRMRWSEETYKLFGFTPGEVVPTPALMLSHVHPLDRVAVERLWMRASLGAAQFCAAFRLIDALGLERRVLMYGQGLGPGQGDFPVVQGCLFDLTNLFDRELRRTTREAVLRATRSHESVDKAVGILMCHLGSTADAALRVLMTGSSHTNIKVRELADELVHIVEANPSGRGIDAFLKTLRPQRPAQPRLQGRHPPV</sequence>
<gene>
    <name evidence="3" type="ORF">J2T10_002788</name>
</gene>
<dbReference type="Pfam" id="PF08447">
    <property type="entry name" value="PAS_3"/>
    <property type="match status" value="1"/>
</dbReference>
<evidence type="ECO:0000313" key="3">
    <source>
        <dbReference type="EMBL" id="MDQ0103131.1"/>
    </source>
</evidence>
<name>A0ABT9TNB0_PAENI</name>
<dbReference type="Gene3D" id="3.30.450.20">
    <property type="entry name" value="PAS domain"/>
    <property type="match status" value="1"/>
</dbReference>
<evidence type="ECO:0000259" key="1">
    <source>
        <dbReference type="PROSITE" id="PS50112"/>
    </source>
</evidence>
<feature type="domain" description="PAS" evidence="1">
    <location>
        <begin position="28"/>
        <end position="80"/>
    </location>
</feature>
<evidence type="ECO:0008006" key="5">
    <source>
        <dbReference type="Google" id="ProtNLM"/>
    </source>
</evidence>
<organism evidence="3 4">
    <name type="scientific">Paenarthrobacter nicotinovorans</name>
    <name type="common">Arthrobacter nicotinovorans</name>
    <dbReference type="NCBI Taxonomy" id="29320"/>
    <lineage>
        <taxon>Bacteria</taxon>
        <taxon>Bacillati</taxon>
        <taxon>Actinomycetota</taxon>
        <taxon>Actinomycetes</taxon>
        <taxon>Micrococcales</taxon>
        <taxon>Micrococcaceae</taxon>
        <taxon>Paenarthrobacter</taxon>
    </lineage>
</organism>
<feature type="domain" description="ANTAR" evidence="2">
    <location>
        <begin position="128"/>
        <end position="189"/>
    </location>
</feature>
<dbReference type="InterPro" id="IPR005561">
    <property type="entry name" value="ANTAR"/>
</dbReference>
<evidence type="ECO:0000259" key="2">
    <source>
        <dbReference type="PROSITE" id="PS50921"/>
    </source>
</evidence>
<dbReference type="Proteomes" id="UP001244563">
    <property type="component" value="Unassembled WGS sequence"/>
</dbReference>
<dbReference type="InterPro" id="IPR013655">
    <property type="entry name" value="PAS_fold_3"/>
</dbReference>
<dbReference type="Pfam" id="PF03861">
    <property type="entry name" value="ANTAR"/>
    <property type="match status" value="1"/>
</dbReference>
<protein>
    <recommendedName>
        <fullName evidence="5">PAS domain-containing protein</fullName>
    </recommendedName>
</protein>
<dbReference type="Gene3D" id="1.10.10.10">
    <property type="entry name" value="Winged helix-like DNA-binding domain superfamily/Winged helix DNA-binding domain"/>
    <property type="match status" value="1"/>
</dbReference>
<dbReference type="SUPFAM" id="SSF55785">
    <property type="entry name" value="PYP-like sensor domain (PAS domain)"/>
    <property type="match status" value="1"/>
</dbReference>
<reference evidence="3 4" key="1">
    <citation type="submission" date="2023-07" db="EMBL/GenBank/DDBJ databases">
        <title>Sorghum-associated microbial communities from plants grown in Nebraska, USA.</title>
        <authorList>
            <person name="Schachtman D."/>
        </authorList>
    </citation>
    <scope>NUCLEOTIDE SEQUENCE [LARGE SCALE GENOMIC DNA]</scope>
    <source>
        <strain evidence="3 4">CC523</strain>
    </source>
</reference>
<comment type="caution">
    <text evidence="3">The sequence shown here is derived from an EMBL/GenBank/DDBJ whole genome shotgun (WGS) entry which is preliminary data.</text>
</comment>
<evidence type="ECO:0000313" key="4">
    <source>
        <dbReference type="Proteomes" id="UP001244563"/>
    </source>
</evidence>
<keyword evidence="4" id="KW-1185">Reference proteome</keyword>
<dbReference type="SMART" id="SM01012">
    <property type="entry name" value="ANTAR"/>
    <property type="match status" value="1"/>
</dbReference>
<dbReference type="PROSITE" id="PS50921">
    <property type="entry name" value="ANTAR"/>
    <property type="match status" value="1"/>
</dbReference>
<dbReference type="InterPro" id="IPR035965">
    <property type="entry name" value="PAS-like_dom_sf"/>
</dbReference>
<dbReference type="InterPro" id="IPR000014">
    <property type="entry name" value="PAS"/>
</dbReference>
<dbReference type="RefSeq" id="WP_064723082.1">
    <property type="nucleotide sequence ID" value="NZ_BDDW01000011.1"/>
</dbReference>
<proteinExistence type="predicted"/>
<dbReference type="PROSITE" id="PS50112">
    <property type="entry name" value="PAS"/>
    <property type="match status" value="1"/>
</dbReference>
<dbReference type="EMBL" id="JAUSSW010000007">
    <property type="protein sequence ID" value="MDQ0103131.1"/>
    <property type="molecule type" value="Genomic_DNA"/>
</dbReference>
<dbReference type="InterPro" id="IPR036388">
    <property type="entry name" value="WH-like_DNA-bd_sf"/>
</dbReference>
<accession>A0ABT9TNB0</accession>